<dbReference type="Pfam" id="PF14864">
    <property type="entry name" value="Alkyl_sulf_C"/>
    <property type="match status" value="1"/>
</dbReference>
<dbReference type="GO" id="GO:0018741">
    <property type="term" value="F:linear primary-alkylsulfatase activity"/>
    <property type="evidence" value="ECO:0007669"/>
    <property type="project" value="InterPro"/>
</dbReference>
<feature type="region of interest" description="Disordered" evidence="5">
    <location>
        <begin position="639"/>
        <end position="660"/>
    </location>
</feature>
<feature type="domain" description="Metallo-beta-lactamase" evidence="6">
    <location>
        <begin position="104"/>
        <end position="327"/>
    </location>
</feature>
<evidence type="ECO:0000313" key="10">
    <source>
        <dbReference type="Proteomes" id="UP001302367"/>
    </source>
</evidence>
<dbReference type="PANTHER" id="PTHR43223">
    <property type="entry name" value="ALKYL/ARYL-SULFATASE"/>
    <property type="match status" value="1"/>
</dbReference>
<dbReference type="EMBL" id="LKMD01000099">
    <property type="protein sequence ID" value="PIB03221.1"/>
    <property type="molecule type" value="Genomic_DNA"/>
</dbReference>
<keyword evidence="2" id="KW-0378">Hydrolase</keyword>
<accession>A0A2G5IEJ0</accession>
<dbReference type="Gene3D" id="1.25.40.880">
    <property type="entry name" value="Alkyl sulfatase, dimerisation domain"/>
    <property type="match status" value="1"/>
</dbReference>
<reference evidence="7 9" key="1">
    <citation type="submission" date="2015-10" db="EMBL/GenBank/DDBJ databases">
        <title>The cercosporin biosynthetic gene cluster was horizontally transferred to several fungal lineages and shown to be expanded in Cercospora beticola based on microsynteny with recipient genomes.</title>
        <authorList>
            <person name="De Jonge R."/>
            <person name="Ebert M.K."/>
            <person name="Suttle J.C."/>
            <person name="Jurick Ii W.M."/>
            <person name="Secor G.A."/>
            <person name="Thomma B.P."/>
            <person name="Van De Peer Y."/>
            <person name="Bolton M.D."/>
        </authorList>
    </citation>
    <scope>NUCLEOTIDE SEQUENCE [LARGE SCALE GENOMIC DNA]</scope>
    <source>
        <strain evidence="7 9">09-40</strain>
    </source>
</reference>
<dbReference type="OrthoDB" id="449487at2759"/>
<dbReference type="SUPFAM" id="SSF55718">
    <property type="entry name" value="SCP-like"/>
    <property type="match status" value="1"/>
</dbReference>
<dbReference type="GO" id="GO:0046872">
    <property type="term" value="F:metal ion binding"/>
    <property type="evidence" value="ECO:0007669"/>
    <property type="project" value="UniProtKB-KW"/>
</dbReference>
<dbReference type="FunFam" id="3.60.15.30:FF:000001">
    <property type="entry name" value="Alkyl/aryl-sulfatase BDS1"/>
    <property type="match status" value="1"/>
</dbReference>
<dbReference type="InterPro" id="IPR044097">
    <property type="entry name" value="Bds1/SdsA1_MBL-fold"/>
</dbReference>
<evidence type="ECO:0000256" key="2">
    <source>
        <dbReference type="ARBA" id="ARBA00022801"/>
    </source>
</evidence>
<dbReference type="InterPro" id="IPR029228">
    <property type="entry name" value="Alkyl_sulf_dimr"/>
</dbReference>
<dbReference type="Gene3D" id="3.60.15.30">
    <property type="entry name" value="Metallo-beta-lactamase domain"/>
    <property type="match status" value="1"/>
</dbReference>
<dbReference type="InterPro" id="IPR029229">
    <property type="entry name" value="Alkyl_sulf_C"/>
</dbReference>
<dbReference type="GO" id="GO:0046983">
    <property type="term" value="F:protein dimerization activity"/>
    <property type="evidence" value="ECO:0007669"/>
    <property type="project" value="InterPro"/>
</dbReference>
<evidence type="ECO:0000259" key="6">
    <source>
        <dbReference type="SMART" id="SM00849"/>
    </source>
</evidence>
<dbReference type="InterPro" id="IPR036866">
    <property type="entry name" value="RibonucZ/Hydroxyglut_hydro"/>
</dbReference>
<dbReference type="InterPro" id="IPR038536">
    <property type="entry name" value="Alkyl/aryl-sulf_dimr_sf"/>
</dbReference>
<keyword evidence="3" id="KW-0862">Zinc</keyword>
<dbReference type="Proteomes" id="UP001302367">
    <property type="component" value="Chromosome 5"/>
</dbReference>
<dbReference type="Gene3D" id="3.30.1050.10">
    <property type="entry name" value="SCP2 sterol-binding domain"/>
    <property type="match status" value="1"/>
</dbReference>
<dbReference type="SMART" id="SM00849">
    <property type="entry name" value="Lactamase_B"/>
    <property type="match status" value="1"/>
</dbReference>
<gene>
    <name evidence="7" type="ORF">CB0940_11981</name>
    <name evidence="8" type="ORF">RHO25_009005</name>
</gene>
<dbReference type="EMBL" id="CP134188">
    <property type="protein sequence ID" value="WPB04359.1"/>
    <property type="molecule type" value="Genomic_DNA"/>
</dbReference>
<evidence type="ECO:0000256" key="4">
    <source>
        <dbReference type="ARBA" id="ARBA00033751"/>
    </source>
</evidence>
<dbReference type="InterPro" id="IPR052195">
    <property type="entry name" value="Bact_Alkyl/Aryl-Sulfatase"/>
</dbReference>
<dbReference type="Proteomes" id="UP000230605">
    <property type="component" value="Chromosome 10"/>
</dbReference>
<name>A0A2G5IEJ0_CERBT</name>
<comment type="similarity">
    <text evidence="4">Belongs to the metallo-beta-lactamase superfamily. Type III sulfatase family.</text>
</comment>
<dbReference type="PANTHER" id="PTHR43223:SF1">
    <property type="entry name" value="ALKYL_ARYL-SULFATASE BDS1"/>
    <property type="match status" value="1"/>
</dbReference>
<dbReference type="GO" id="GO:0018909">
    <property type="term" value="P:dodecyl sulfate metabolic process"/>
    <property type="evidence" value="ECO:0007669"/>
    <property type="project" value="InterPro"/>
</dbReference>
<evidence type="ECO:0000313" key="8">
    <source>
        <dbReference type="EMBL" id="WPB04359.1"/>
    </source>
</evidence>
<dbReference type="Pfam" id="PF14863">
    <property type="entry name" value="Alkyl_sulf_dimr"/>
    <property type="match status" value="1"/>
</dbReference>
<dbReference type="CDD" id="cd07710">
    <property type="entry name" value="arylsulfatase_Sdsa1-like_MBL-fold"/>
    <property type="match status" value="1"/>
</dbReference>
<evidence type="ECO:0000256" key="3">
    <source>
        <dbReference type="ARBA" id="ARBA00022833"/>
    </source>
</evidence>
<dbReference type="InterPro" id="IPR036527">
    <property type="entry name" value="SCP2_sterol-bd_dom_sf"/>
</dbReference>
<dbReference type="SUPFAM" id="SSF56281">
    <property type="entry name" value="Metallo-hydrolase/oxidoreductase"/>
    <property type="match status" value="1"/>
</dbReference>
<dbReference type="Pfam" id="PF00753">
    <property type="entry name" value="Lactamase_B"/>
    <property type="match status" value="1"/>
</dbReference>
<evidence type="ECO:0000256" key="5">
    <source>
        <dbReference type="SAM" id="MobiDB-lite"/>
    </source>
</evidence>
<keyword evidence="10" id="KW-1185">Reference proteome</keyword>
<dbReference type="InterPro" id="IPR001279">
    <property type="entry name" value="Metallo-B-lactamas"/>
</dbReference>
<evidence type="ECO:0000313" key="9">
    <source>
        <dbReference type="Proteomes" id="UP000230605"/>
    </source>
</evidence>
<dbReference type="AlphaFoldDB" id="A0A2G5IEJ0"/>
<sequence>MSREQHKAPSQFISEQHRRLLQGLPFGDKLDFVNAEKGFLGRLDPNKLESANGIPIWNNDQYKFLQDAAPKTANPSLWRQCQLTRMDGLFQVTECIYQVRGLDISNVTFIEGSEGLLVIDPLTSKETAAAALGLYRKHRDPKRPVKTILYTHSHVDHFGGVRGIVTEDDLKNNDIKIVAPEGFLEHAVSENIYTGVAMARRAAYMYGTALPVGPQGQIGTGLGQAVSNGQLTLLAPNVMIKRTNEKLTLDGIDMVFQMTPDSEAPSEMLIYFPQWKALCAAENATHTFHNILTLRGALVRDARSWAKYLTETIDMFGDELEVVFASHHWPTWGNAESIEFLTTQRDIYAYVHDQTVRLINQGYNGAEIAEMIKLPPALDKAWNARGYYGSINHNVKGIYQRYMGWFDANPAHLWEHIPVEKAKRYARLAGGVQNLINDGREAFEAGDFRWAAEVVNHAVYADPNLPEARNLLADIYEQLGYGSECGIWRNFYLSGTTELRQGNFGTPPRSAAQDMIRQLTPEMLFDYLAVQINGPRAWNTKLDIKIMLTDTDVSYRLRLSNGALIYSSGRHCSTEPHATLKATAKTLPAFLAFGSDLVKLKTAGITVEGDLSAFATLTGLLDQGDRSFNIVVPRGVLSQPTGEMDAAGPGQRKSPTRSVL</sequence>
<proteinExistence type="inferred from homology"/>
<organism evidence="7 9">
    <name type="scientific">Cercospora beticola</name>
    <name type="common">Sugarbeet leaf spot fungus</name>
    <dbReference type="NCBI Taxonomy" id="122368"/>
    <lineage>
        <taxon>Eukaryota</taxon>
        <taxon>Fungi</taxon>
        <taxon>Dikarya</taxon>
        <taxon>Ascomycota</taxon>
        <taxon>Pezizomycotina</taxon>
        <taxon>Dothideomycetes</taxon>
        <taxon>Dothideomycetidae</taxon>
        <taxon>Mycosphaerellales</taxon>
        <taxon>Mycosphaerellaceae</taxon>
        <taxon>Cercospora</taxon>
    </lineage>
</organism>
<keyword evidence="1" id="KW-0479">Metal-binding</keyword>
<evidence type="ECO:0000313" key="7">
    <source>
        <dbReference type="EMBL" id="PIB03221.1"/>
    </source>
</evidence>
<evidence type="ECO:0000256" key="1">
    <source>
        <dbReference type="ARBA" id="ARBA00022723"/>
    </source>
</evidence>
<protein>
    <submittedName>
        <fullName evidence="7">Putative alkyl/aryl-sulfatase</fullName>
    </submittedName>
</protein>
<reference evidence="8 10" key="2">
    <citation type="submission" date="2023-09" db="EMBL/GenBank/DDBJ databases">
        <title>Complete-Gapless Cercospora beticola genome.</title>
        <authorList>
            <person name="Wyatt N.A."/>
            <person name="Spanner R.E."/>
            <person name="Bolton M.D."/>
        </authorList>
    </citation>
    <scope>NUCLEOTIDE SEQUENCE [LARGE SCALE GENOMIC DNA]</scope>
    <source>
        <strain evidence="8">Cb09-40</strain>
    </source>
</reference>